<sequence>MTTRTVQTPIAKVIRERRSIKTGYLEEDVPKELVMELLEDAVWAPNHGLREPWRFVFVSGEEKDAFAEEMASTFPLDMRENRRNYFSDPKAFLIVLMKEDPRQKQWEENFGAVSCLIHNFQLLAWEKRLGVVWKTNPHIYDPKVREKIGAAPDEKIAGFLHLGFFDPAEPPKRRQPTPVSELVTDYQSK</sequence>
<dbReference type="OrthoDB" id="9804207at2"/>
<dbReference type="EMBL" id="PVNS01000001">
    <property type="protein sequence ID" value="PRO67074.1"/>
    <property type="molecule type" value="Genomic_DNA"/>
</dbReference>
<evidence type="ECO:0000256" key="6">
    <source>
        <dbReference type="ARBA" id="ARBA00023002"/>
    </source>
</evidence>
<dbReference type="InterPro" id="IPR029479">
    <property type="entry name" value="Nitroreductase"/>
</dbReference>
<proteinExistence type="inferred from homology"/>
<evidence type="ECO:0000256" key="3">
    <source>
        <dbReference type="ARBA" id="ARBA00022630"/>
    </source>
</evidence>
<dbReference type="AlphaFoldDB" id="A0A2P6MLC9"/>
<name>A0A2P6MLC9_ALKUR</name>
<dbReference type="Proteomes" id="UP000243650">
    <property type="component" value="Unassembled WGS sequence"/>
</dbReference>
<evidence type="ECO:0000256" key="8">
    <source>
        <dbReference type="SAM" id="MobiDB-lite"/>
    </source>
</evidence>
<feature type="region of interest" description="Disordered" evidence="8">
    <location>
        <begin position="168"/>
        <end position="189"/>
    </location>
</feature>
<dbReference type="Pfam" id="PF00881">
    <property type="entry name" value="Nitroreductase"/>
    <property type="match status" value="1"/>
</dbReference>
<organism evidence="10 11">
    <name type="scientific">Alkalicoccus urumqiensis</name>
    <name type="common">Bacillus urumqiensis</name>
    <dbReference type="NCBI Taxonomy" id="1548213"/>
    <lineage>
        <taxon>Bacteria</taxon>
        <taxon>Bacillati</taxon>
        <taxon>Bacillota</taxon>
        <taxon>Bacilli</taxon>
        <taxon>Bacillales</taxon>
        <taxon>Bacillaceae</taxon>
        <taxon>Alkalicoccus</taxon>
    </lineage>
</organism>
<dbReference type="CDD" id="cd02135">
    <property type="entry name" value="YdjA-like"/>
    <property type="match status" value="1"/>
</dbReference>
<evidence type="ECO:0000259" key="9">
    <source>
        <dbReference type="Pfam" id="PF00881"/>
    </source>
</evidence>
<evidence type="ECO:0000256" key="1">
    <source>
        <dbReference type="ARBA" id="ARBA00001917"/>
    </source>
</evidence>
<comment type="cofactor">
    <cofactor evidence="1">
        <name>FMN</name>
        <dbReference type="ChEBI" id="CHEBI:58210"/>
    </cofactor>
</comment>
<dbReference type="PANTHER" id="PTHR43821:SF1">
    <property type="entry name" value="NAD(P)H NITROREDUCTASE YDJA-RELATED"/>
    <property type="match status" value="1"/>
</dbReference>
<keyword evidence="11" id="KW-1185">Reference proteome</keyword>
<dbReference type="GO" id="GO:0016491">
    <property type="term" value="F:oxidoreductase activity"/>
    <property type="evidence" value="ECO:0007669"/>
    <property type="project" value="UniProtKB-KW"/>
</dbReference>
<evidence type="ECO:0000256" key="2">
    <source>
        <dbReference type="ARBA" id="ARBA00007118"/>
    </source>
</evidence>
<gene>
    <name evidence="10" type="ORF">C6I21_00460</name>
</gene>
<dbReference type="PANTHER" id="PTHR43821">
    <property type="entry name" value="NAD(P)H NITROREDUCTASE YDJA-RELATED"/>
    <property type="match status" value="1"/>
</dbReference>
<dbReference type="Gene3D" id="3.40.109.10">
    <property type="entry name" value="NADH Oxidase"/>
    <property type="match status" value="1"/>
</dbReference>
<evidence type="ECO:0000256" key="5">
    <source>
        <dbReference type="ARBA" id="ARBA00022857"/>
    </source>
</evidence>
<keyword evidence="5" id="KW-0521">NADP</keyword>
<keyword evidence="7" id="KW-0520">NAD</keyword>
<dbReference type="InterPro" id="IPR026021">
    <property type="entry name" value="YdjA-like"/>
</dbReference>
<comment type="similarity">
    <text evidence="2">Belongs to the nitroreductase family.</text>
</comment>
<evidence type="ECO:0000313" key="10">
    <source>
        <dbReference type="EMBL" id="PRO67074.1"/>
    </source>
</evidence>
<dbReference type="SUPFAM" id="SSF55469">
    <property type="entry name" value="FMN-dependent nitroreductase-like"/>
    <property type="match status" value="1"/>
</dbReference>
<dbReference type="RefSeq" id="WP_105957460.1">
    <property type="nucleotide sequence ID" value="NZ_PVNS01000001.1"/>
</dbReference>
<dbReference type="InterPro" id="IPR052530">
    <property type="entry name" value="NAD(P)H_nitroreductase"/>
</dbReference>
<keyword evidence="4" id="KW-0288">FMN</keyword>
<feature type="domain" description="Nitroreductase" evidence="9">
    <location>
        <begin position="14"/>
        <end position="163"/>
    </location>
</feature>
<evidence type="ECO:0000256" key="7">
    <source>
        <dbReference type="ARBA" id="ARBA00023027"/>
    </source>
</evidence>
<keyword evidence="3" id="KW-0285">Flavoprotein</keyword>
<keyword evidence="6" id="KW-0560">Oxidoreductase</keyword>
<dbReference type="InterPro" id="IPR000415">
    <property type="entry name" value="Nitroreductase-like"/>
</dbReference>
<evidence type="ECO:0000256" key="4">
    <source>
        <dbReference type="ARBA" id="ARBA00022643"/>
    </source>
</evidence>
<protein>
    <submittedName>
        <fullName evidence="10">Nitroreductase</fullName>
    </submittedName>
</protein>
<reference evidence="10 11" key="1">
    <citation type="submission" date="2018-03" db="EMBL/GenBank/DDBJ databases">
        <title>Bacillus urumqiensis sp. nov., a moderately haloalkaliphilic bacterium isolated from a salt lake.</title>
        <authorList>
            <person name="Zhao B."/>
            <person name="Liao Z."/>
        </authorList>
    </citation>
    <scope>NUCLEOTIDE SEQUENCE [LARGE SCALE GENOMIC DNA]</scope>
    <source>
        <strain evidence="10 11">BZ-SZ-XJ18</strain>
    </source>
</reference>
<accession>A0A2P6MLC9</accession>
<evidence type="ECO:0000313" key="11">
    <source>
        <dbReference type="Proteomes" id="UP000243650"/>
    </source>
</evidence>
<comment type="caution">
    <text evidence="10">The sequence shown here is derived from an EMBL/GenBank/DDBJ whole genome shotgun (WGS) entry which is preliminary data.</text>
</comment>